<evidence type="ECO:0000256" key="10">
    <source>
        <dbReference type="SAM" id="SignalP"/>
    </source>
</evidence>
<feature type="signal peptide" evidence="10">
    <location>
        <begin position="1"/>
        <end position="19"/>
    </location>
</feature>
<dbReference type="InterPro" id="IPR023997">
    <property type="entry name" value="TonB-dep_OMP_SusC/RagA_CS"/>
</dbReference>
<evidence type="ECO:0000313" key="12">
    <source>
        <dbReference type="EMBL" id="MFB9054831.1"/>
    </source>
</evidence>
<evidence type="ECO:0000256" key="2">
    <source>
        <dbReference type="ARBA" id="ARBA00022448"/>
    </source>
</evidence>
<evidence type="ECO:0000259" key="11">
    <source>
        <dbReference type="Pfam" id="PF07715"/>
    </source>
</evidence>
<keyword evidence="2 9" id="KW-0813">Transport</keyword>
<dbReference type="Pfam" id="PF13715">
    <property type="entry name" value="CarbopepD_reg_2"/>
    <property type="match status" value="1"/>
</dbReference>
<dbReference type="Gene3D" id="2.170.130.10">
    <property type="entry name" value="TonB-dependent receptor, plug domain"/>
    <property type="match status" value="1"/>
</dbReference>
<sequence length="1076" mass="118667">MVTQVAVLLLFISGVNAMASSVPLNEMSSFTDGDVKKSEELVPQDTVITGTVVDVNGVTLPGVTIYLKGSSIGVVSSFDGKYTIDAPIQHKTLVFAYMGMVTQEVKLTGQTVVNVKLLEESESLDEVVVVGYQSIKKKDATASIVSVKAEDIENFPASTFEDVLQGQLAGVNIQSLSGEPGVKDVFVIRGNTNISSDIDGELSAGGTGFSNPLYVLDGVPTTLEDLAGFDATNTNFLASLNPNDIESIDILKDASAAAIYGSRGANGVVLIKTKRGKIGAPVFTFNTYLGVSNTPDLIDVETGVAERNAKYDLLNNYWNYDRIRDNVPMILSDSLNPAFNNNVNYQGLFYQPGIIQNYDFGVSGGSEKSNYRVNLGYYDEEGIVVGTGFSRISASINLGIKINDKVDNQTVVRLGYVDRQTGLGNTNASTGTFPINPLRMNSSLLYMSPLEESALLGRYDDIRNENINYTVSFSNTLRAKLIEGLYFNNTVSLSTNSTKRDYFVPSTINSSGESYAEYTSTGTKNVNMDNFLSYTKTYKEVHSFNALVGTSLNYNQSDLIRVGGIDSASDQIQTVTGIDQENIFGRSTFSENGMLSFWGRLGYRFDEKYLVDVNFRADASSRFGSNTRWGYFPAISAGWVFSEESFVQEALPWISFGKLYASYGVNGSQFSNDYLRFNTYDTGSAGYGLGTGTRPVSTYNGTTVVTPNYSKIANQDLSWERSTQWNLALDLELFNRRIFMTPEIYNRETTDLLFDVDFPVESGYTKSQANIAGVRNYGWEFSLNAYVFDPAKDFQWQVGFNVAHNTNQITALPNGNRDWVTGTRSLTVGEALNSYYFLENTGEVYSTVDDIPVDPYTGSLLPIQFNGSTKVGSYGYVDVDGDYIIEFGDDHIVIPGADPNPKYTGGITNTFSYKNWNLRIVSSFTADRTIFNQTLVTSLWGISKDNASQIPYNWSNYNTPVLSNFDYWREPGDVTKYASLDPGGNNYLNNRTQQSIWLEDGDYFKIGSITLSYNFDRALLKRIGFKGLRVYGTMTNVATFQKFTGPDAERVNVAGYDMGSGYAQPRKITLGMNVKF</sequence>
<dbReference type="Gene3D" id="2.40.170.20">
    <property type="entry name" value="TonB-dependent receptor, beta-barrel domain"/>
    <property type="match status" value="1"/>
</dbReference>
<protein>
    <submittedName>
        <fullName evidence="12">SusC/RagA family TonB-linked outer membrane protein</fullName>
    </submittedName>
</protein>
<keyword evidence="4 9" id="KW-0812">Transmembrane</keyword>
<comment type="caution">
    <text evidence="12">The sequence shown here is derived from an EMBL/GenBank/DDBJ whole genome shotgun (WGS) entry which is preliminary data.</text>
</comment>
<dbReference type="InterPro" id="IPR008969">
    <property type="entry name" value="CarboxyPept-like_regulatory"/>
</dbReference>
<name>A0ABV5F5U8_9FLAO</name>
<comment type="similarity">
    <text evidence="9">Belongs to the TonB-dependent receptor family.</text>
</comment>
<dbReference type="InterPro" id="IPR012910">
    <property type="entry name" value="Plug_dom"/>
</dbReference>
<dbReference type="RefSeq" id="WP_382384468.1">
    <property type="nucleotide sequence ID" value="NZ_JBHMEZ010000032.1"/>
</dbReference>
<comment type="subcellular location">
    <subcellularLocation>
        <location evidence="1 9">Cell outer membrane</location>
        <topology evidence="1 9">Multi-pass membrane protein</topology>
    </subcellularLocation>
</comment>
<dbReference type="InterPro" id="IPR023996">
    <property type="entry name" value="TonB-dep_OMP_SusC/RagA"/>
</dbReference>
<keyword evidence="3 9" id="KW-1134">Transmembrane beta strand</keyword>
<dbReference type="InterPro" id="IPR036942">
    <property type="entry name" value="Beta-barrel_TonB_sf"/>
</dbReference>
<keyword evidence="13" id="KW-1185">Reference proteome</keyword>
<dbReference type="EMBL" id="JBHMEZ010000032">
    <property type="protein sequence ID" value="MFB9054831.1"/>
    <property type="molecule type" value="Genomic_DNA"/>
</dbReference>
<evidence type="ECO:0000256" key="9">
    <source>
        <dbReference type="PROSITE-ProRule" id="PRU01360"/>
    </source>
</evidence>
<dbReference type="InterPro" id="IPR010917">
    <property type="entry name" value="TonB_rcpt_CS"/>
</dbReference>
<dbReference type="Gene3D" id="2.60.40.1120">
    <property type="entry name" value="Carboxypeptidase-like, regulatory domain"/>
    <property type="match status" value="1"/>
</dbReference>
<feature type="chain" id="PRO_5045533297" evidence="10">
    <location>
        <begin position="20"/>
        <end position="1076"/>
    </location>
</feature>
<dbReference type="NCBIfam" id="TIGR04057">
    <property type="entry name" value="SusC_RagA_signa"/>
    <property type="match status" value="1"/>
</dbReference>
<evidence type="ECO:0000256" key="4">
    <source>
        <dbReference type="ARBA" id="ARBA00022692"/>
    </source>
</evidence>
<dbReference type="Pfam" id="PF07715">
    <property type="entry name" value="Plug"/>
    <property type="match status" value="1"/>
</dbReference>
<keyword evidence="7 9" id="KW-0472">Membrane</keyword>
<evidence type="ECO:0000256" key="6">
    <source>
        <dbReference type="ARBA" id="ARBA00023077"/>
    </source>
</evidence>
<proteinExistence type="inferred from homology"/>
<evidence type="ECO:0000256" key="8">
    <source>
        <dbReference type="ARBA" id="ARBA00023237"/>
    </source>
</evidence>
<evidence type="ECO:0000313" key="13">
    <source>
        <dbReference type="Proteomes" id="UP001589605"/>
    </source>
</evidence>
<evidence type="ECO:0000256" key="3">
    <source>
        <dbReference type="ARBA" id="ARBA00022452"/>
    </source>
</evidence>
<accession>A0ABV5F5U8</accession>
<keyword evidence="8 9" id="KW-0998">Cell outer membrane</keyword>
<gene>
    <name evidence="12" type="ORF">ACFFVB_17205</name>
</gene>
<dbReference type="PROSITE" id="PS01156">
    <property type="entry name" value="TONB_DEPENDENT_REC_2"/>
    <property type="match status" value="1"/>
</dbReference>
<dbReference type="InterPro" id="IPR039426">
    <property type="entry name" value="TonB-dep_rcpt-like"/>
</dbReference>
<dbReference type="Proteomes" id="UP001589605">
    <property type="component" value="Unassembled WGS sequence"/>
</dbReference>
<evidence type="ECO:0000256" key="5">
    <source>
        <dbReference type="ARBA" id="ARBA00022729"/>
    </source>
</evidence>
<reference evidence="12 13" key="1">
    <citation type="submission" date="2024-09" db="EMBL/GenBank/DDBJ databases">
        <authorList>
            <person name="Sun Q."/>
            <person name="Mori K."/>
        </authorList>
    </citation>
    <scope>NUCLEOTIDE SEQUENCE [LARGE SCALE GENOMIC DNA]</scope>
    <source>
        <strain evidence="12 13">CECT 8286</strain>
    </source>
</reference>
<dbReference type="SUPFAM" id="SSF49464">
    <property type="entry name" value="Carboxypeptidase regulatory domain-like"/>
    <property type="match status" value="1"/>
</dbReference>
<dbReference type="InterPro" id="IPR037066">
    <property type="entry name" value="Plug_dom_sf"/>
</dbReference>
<evidence type="ECO:0000256" key="1">
    <source>
        <dbReference type="ARBA" id="ARBA00004571"/>
    </source>
</evidence>
<keyword evidence="5 10" id="KW-0732">Signal</keyword>
<dbReference type="NCBIfam" id="TIGR04056">
    <property type="entry name" value="OMP_RagA_SusC"/>
    <property type="match status" value="1"/>
</dbReference>
<evidence type="ECO:0000256" key="7">
    <source>
        <dbReference type="ARBA" id="ARBA00023136"/>
    </source>
</evidence>
<dbReference type="PROSITE" id="PS52016">
    <property type="entry name" value="TONB_DEPENDENT_REC_3"/>
    <property type="match status" value="1"/>
</dbReference>
<dbReference type="SUPFAM" id="SSF56935">
    <property type="entry name" value="Porins"/>
    <property type="match status" value="1"/>
</dbReference>
<feature type="domain" description="TonB-dependent receptor plug" evidence="11">
    <location>
        <begin position="136"/>
        <end position="268"/>
    </location>
</feature>
<organism evidence="12 13">
    <name type="scientific">Formosa undariae</name>
    <dbReference type="NCBI Taxonomy" id="1325436"/>
    <lineage>
        <taxon>Bacteria</taxon>
        <taxon>Pseudomonadati</taxon>
        <taxon>Bacteroidota</taxon>
        <taxon>Flavobacteriia</taxon>
        <taxon>Flavobacteriales</taxon>
        <taxon>Flavobacteriaceae</taxon>
        <taxon>Formosa</taxon>
    </lineage>
</organism>
<keyword evidence="6" id="KW-0798">TonB box</keyword>